<organism evidence="1 2">
    <name type="scientific">Cuscuta campestris</name>
    <dbReference type="NCBI Taxonomy" id="132261"/>
    <lineage>
        <taxon>Eukaryota</taxon>
        <taxon>Viridiplantae</taxon>
        <taxon>Streptophyta</taxon>
        <taxon>Embryophyta</taxon>
        <taxon>Tracheophyta</taxon>
        <taxon>Spermatophyta</taxon>
        <taxon>Magnoliopsida</taxon>
        <taxon>eudicotyledons</taxon>
        <taxon>Gunneridae</taxon>
        <taxon>Pentapetalae</taxon>
        <taxon>asterids</taxon>
        <taxon>lamiids</taxon>
        <taxon>Solanales</taxon>
        <taxon>Convolvulaceae</taxon>
        <taxon>Cuscuteae</taxon>
        <taxon>Cuscuta</taxon>
        <taxon>Cuscuta subgen. Grammica</taxon>
        <taxon>Cuscuta sect. Cleistogrammica</taxon>
    </lineage>
</organism>
<protein>
    <submittedName>
        <fullName evidence="1">Uncharacterized protein</fullName>
    </submittedName>
</protein>
<dbReference type="Proteomes" id="UP000595140">
    <property type="component" value="Unassembled WGS sequence"/>
</dbReference>
<gene>
    <name evidence="1" type="ORF">CCAM_LOCUS26240</name>
</gene>
<dbReference type="AlphaFoldDB" id="A0A484M7T8"/>
<proteinExistence type="predicted"/>
<accession>A0A484M7T8</accession>
<keyword evidence="2" id="KW-1185">Reference proteome</keyword>
<sequence>MHLHGTGSYPNSCLIKPCWCALLKNLGKTNCLMGTSNMIIRGNNTPAMGIHVIPKHATRYAAWNMVKTVIVLKGTDSINVAAVRSAPRIDCLASFRLP</sequence>
<reference evidence="1 2" key="1">
    <citation type="submission" date="2018-04" db="EMBL/GenBank/DDBJ databases">
        <authorList>
            <person name="Vogel A."/>
        </authorList>
    </citation>
    <scope>NUCLEOTIDE SEQUENCE [LARGE SCALE GENOMIC DNA]</scope>
</reference>
<evidence type="ECO:0000313" key="2">
    <source>
        <dbReference type="Proteomes" id="UP000595140"/>
    </source>
</evidence>
<dbReference type="EMBL" id="OOIL02002746">
    <property type="protein sequence ID" value="VFQ84464.1"/>
    <property type="molecule type" value="Genomic_DNA"/>
</dbReference>
<evidence type="ECO:0000313" key="1">
    <source>
        <dbReference type="EMBL" id="VFQ84464.1"/>
    </source>
</evidence>
<name>A0A484M7T8_9ASTE</name>